<organism evidence="1 2">
    <name type="scientific">Forsythia ovata</name>
    <dbReference type="NCBI Taxonomy" id="205694"/>
    <lineage>
        <taxon>Eukaryota</taxon>
        <taxon>Viridiplantae</taxon>
        <taxon>Streptophyta</taxon>
        <taxon>Embryophyta</taxon>
        <taxon>Tracheophyta</taxon>
        <taxon>Spermatophyta</taxon>
        <taxon>Magnoliopsida</taxon>
        <taxon>eudicotyledons</taxon>
        <taxon>Gunneridae</taxon>
        <taxon>Pentapetalae</taxon>
        <taxon>asterids</taxon>
        <taxon>lamiids</taxon>
        <taxon>Lamiales</taxon>
        <taxon>Oleaceae</taxon>
        <taxon>Forsythieae</taxon>
        <taxon>Forsythia</taxon>
    </lineage>
</organism>
<proteinExistence type="predicted"/>
<protein>
    <submittedName>
        <fullName evidence="1">Uncharacterized protein</fullName>
    </submittedName>
</protein>
<evidence type="ECO:0000313" key="1">
    <source>
        <dbReference type="EMBL" id="KAL2513975.1"/>
    </source>
</evidence>
<comment type="caution">
    <text evidence="1">The sequence shown here is derived from an EMBL/GenBank/DDBJ whole genome shotgun (WGS) entry which is preliminary data.</text>
</comment>
<name>A0ABD1TMK8_9LAMI</name>
<evidence type="ECO:0000313" key="2">
    <source>
        <dbReference type="Proteomes" id="UP001604277"/>
    </source>
</evidence>
<accession>A0ABD1TMK8</accession>
<keyword evidence="2" id="KW-1185">Reference proteome</keyword>
<gene>
    <name evidence="1" type="ORF">Fot_27946</name>
</gene>
<dbReference type="EMBL" id="JBFOLJ010000008">
    <property type="protein sequence ID" value="KAL2513975.1"/>
    <property type="molecule type" value="Genomic_DNA"/>
</dbReference>
<reference evidence="2" key="1">
    <citation type="submission" date="2024-07" db="EMBL/GenBank/DDBJ databases">
        <title>Two chromosome-level genome assemblies of Korean endemic species Abeliophyllum distichum and Forsythia ovata (Oleaceae).</title>
        <authorList>
            <person name="Jang H."/>
        </authorList>
    </citation>
    <scope>NUCLEOTIDE SEQUENCE [LARGE SCALE GENOMIC DNA]</scope>
</reference>
<sequence length="110" mass="11889">MKTPPSSEFASLSTPIEISNVVEEHPAAMDAASVCESKDRVVEVKHVLVNDSEVAKAEVEDVDEFIVSDSTYTPPQGIISPPLLLPVREKPMTKQADVANGRCVVTNQMP</sequence>
<dbReference type="Proteomes" id="UP001604277">
    <property type="component" value="Unassembled WGS sequence"/>
</dbReference>
<dbReference type="AlphaFoldDB" id="A0ABD1TMK8"/>